<reference evidence="3" key="1">
    <citation type="submission" date="2022-11" db="EMBL/GenBank/DDBJ databases">
        <authorList>
            <person name="Petersen C."/>
        </authorList>
    </citation>
    <scope>NUCLEOTIDE SEQUENCE</scope>
    <source>
        <strain evidence="3">IBT 34128</strain>
    </source>
</reference>
<dbReference type="InterPro" id="IPR022742">
    <property type="entry name" value="Hydrolase_4"/>
</dbReference>
<dbReference type="AlphaFoldDB" id="A0A9W9FJP5"/>
<dbReference type="GeneID" id="81393330"/>
<protein>
    <recommendedName>
        <fullName evidence="2">Serine aminopeptidase S33 domain-containing protein</fullName>
    </recommendedName>
</protein>
<dbReference type="SUPFAM" id="SSF53474">
    <property type="entry name" value="alpha/beta-Hydrolases"/>
    <property type="match status" value="1"/>
</dbReference>
<reference evidence="3" key="2">
    <citation type="journal article" date="2023" name="IMA Fungus">
        <title>Comparative genomic study of the Penicillium genus elucidates a diverse pangenome and 15 lateral gene transfer events.</title>
        <authorList>
            <person name="Petersen C."/>
            <person name="Sorensen T."/>
            <person name="Nielsen M.R."/>
            <person name="Sondergaard T.E."/>
            <person name="Sorensen J.L."/>
            <person name="Fitzpatrick D.A."/>
            <person name="Frisvad J.C."/>
            <person name="Nielsen K.L."/>
        </authorList>
    </citation>
    <scope>NUCLEOTIDE SEQUENCE</scope>
    <source>
        <strain evidence="3">IBT 34128</strain>
    </source>
</reference>
<dbReference type="PANTHER" id="PTHR47751">
    <property type="entry name" value="SUPERFAMILY HYDROLASE, PUTATIVE (AFU_ORTHOLOGUE AFUA_2G16580)-RELATED"/>
    <property type="match status" value="1"/>
</dbReference>
<feature type="domain" description="Serine aminopeptidase S33" evidence="2">
    <location>
        <begin position="60"/>
        <end position="192"/>
    </location>
</feature>
<proteinExistence type="inferred from homology"/>
<gene>
    <name evidence="3" type="ORF">NUU61_003580</name>
</gene>
<dbReference type="InterPro" id="IPR029058">
    <property type="entry name" value="AB_hydrolase_fold"/>
</dbReference>
<dbReference type="RefSeq" id="XP_056512189.1">
    <property type="nucleotide sequence ID" value="XM_056654162.1"/>
</dbReference>
<dbReference type="Gene3D" id="3.40.50.1820">
    <property type="entry name" value="alpha/beta hydrolase"/>
    <property type="match status" value="1"/>
</dbReference>
<dbReference type="InterPro" id="IPR051411">
    <property type="entry name" value="Polyketide_trans_af380"/>
</dbReference>
<dbReference type="Proteomes" id="UP001141434">
    <property type="component" value="Unassembled WGS sequence"/>
</dbReference>
<keyword evidence="4" id="KW-1185">Reference proteome</keyword>
<evidence type="ECO:0000259" key="2">
    <source>
        <dbReference type="Pfam" id="PF12146"/>
    </source>
</evidence>
<dbReference type="PANTHER" id="PTHR47751:SF2">
    <property type="entry name" value="DLTD N-TERMINAL DOMAIN PROTEIN (AFU_ORTHOLOGUE AFUA_8G00380)-RELATED"/>
    <property type="match status" value="1"/>
</dbReference>
<sequence length="333" mass="36370">MSEVSSPSVAMSSQHLAHLSPFLKLTTVTTPLSPHRQVECKTIDGTSIVGWLYMIDDGPAPAIIMSHGFNCVKEMALPDVAKAFHERGYNVFLYDARSVGASGGSPRNLLDPLQLAEDVSDIYTFVSELKSVDSRRIFLWGLSFGATVSACSAAVDRRPKAVVMVCPLFSYVQPHKADKAYALLIKDRVSQLRKNEPLSIAPFTPQGDNLIGMGGAGGPGGIEAYNLMKGASELGHPDFRDRVTLQTYQKLAMFRPMEYMNMIKVPVMMIIPELDDLSPVSEQREALSRVQSPKREYFAKGKGHLNVVTGDGSTEMVAATVDFLRAVLEGTLE</sequence>
<accession>A0A9W9FJP5</accession>
<evidence type="ECO:0000256" key="1">
    <source>
        <dbReference type="ARBA" id="ARBA00029464"/>
    </source>
</evidence>
<dbReference type="GO" id="GO:0072330">
    <property type="term" value="P:monocarboxylic acid biosynthetic process"/>
    <property type="evidence" value="ECO:0007669"/>
    <property type="project" value="UniProtKB-ARBA"/>
</dbReference>
<comment type="caution">
    <text evidence="3">The sequence shown here is derived from an EMBL/GenBank/DDBJ whole genome shotgun (WGS) entry which is preliminary data.</text>
</comment>
<evidence type="ECO:0000313" key="4">
    <source>
        <dbReference type="Proteomes" id="UP001141434"/>
    </source>
</evidence>
<organism evidence="3 4">
    <name type="scientific">Penicillium alfredii</name>
    <dbReference type="NCBI Taxonomy" id="1506179"/>
    <lineage>
        <taxon>Eukaryota</taxon>
        <taxon>Fungi</taxon>
        <taxon>Dikarya</taxon>
        <taxon>Ascomycota</taxon>
        <taxon>Pezizomycotina</taxon>
        <taxon>Eurotiomycetes</taxon>
        <taxon>Eurotiomycetidae</taxon>
        <taxon>Eurotiales</taxon>
        <taxon>Aspergillaceae</taxon>
        <taxon>Penicillium</taxon>
    </lineage>
</organism>
<dbReference type="Pfam" id="PF12146">
    <property type="entry name" value="Hydrolase_4"/>
    <property type="match status" value="1"/>
</dbReference>
<dbReference type="OrthoDB" id="2498029at2759"/>
<dbReference type="Gene3D" id="1.10.10.800">
    <property type="match status" value="1"/>
</dbReference>
<name>A0A9W9FJP5_9EURO</name>
<dbReference type="GO" id="GO:0017000">
    <property type="term" value="P:antibiotic biosynthetic process"/>
    <property type="evidence" value="ECO:0007669"/>
    <property type="project" value="UniProtKB-ARBA"/>
</dbReference>
<comment type="similarity">
    <text evidence="1">Belongs to the polyketide transferase af380 family.</text>
</comment>
<evidence type="ECO:0000313" key="3">
    <source>
        <dbReference type="EMBL" id="KAJ5101358.1"/>
    </source>
</evidence>
<dbReference type="EMBL" id="JAPMSZ010000005">
    <property type="protein sequence ID" value="KAJ5101358.1"/>
    <property type="molecule type" value="Genomic_DNA"/>
</dbReference>